<dbReference type="Gene3D" id="3.80.10.10">
    <property type="entry name" value="Ribonuclease Inhibitor"/>
    <property type="match status" value="2"/>
</dbReference>
<feature type="compositionally biased region" description="Low complexity" evidence="2">
    <location>
        <begin position="182"/>
        <end position="199"/>
    </location>
</feature>
<comment type="subcellular location">
    <subcellularLocation>
        <location evidence="1">Cytoplasm</location>
        <location evidence="1">Cytoskeleton</location>
        <location evidence="1">Cilium axoneme</location>
    </subcellularLocation>
</comment>
<evidence type="ECO:0000313" key="4">
    <source>
        <dbReference type="Proteomes" id="UP000722791"/>
    </source>
</evidence>
<proteinExistence type="predicted"/>
<protein>
    <recommendedName>
        <fullName evidence="5">F-box domain-containing protein</fullName>
    </recommendedName>
</protein>
<dbReference type="EMBL" id="BNCQ01000007">
    <property type="protein sequence ID" value="GIM00383.1"/>
    <property type="molecule type" value="Genomic_DNA"/>
</dbReference>
<evidence type="ECO:0000256" key="1">
    <source>
        <dbReference type="ARBA" id="ARBA00004430"/>
    </source>
</evidence>
<dbReference type="GO" id="GO:0005930">
    <property type="term" value="C:axoneme"/>
    <property type="evidence" value="ECO:0007669"/>
    <property type="project" value="UniProtKB-SubCell"/>
</dbReference>
<sequence length="702" mass="72506">MGQPRAKARTKRTGEGPCAEDGPPPPFRSWQAPPDGLFDVIVPMLTAKQFVVVQLVCKNWGHSARYCLKDATPKRPDVDLSKLATRYPNLTQLNLSHVEGLSTHMLAPLRQLTALRELCLSNVTLKQNHNDKTNVGGGEAAVAAATAAVAGRGDGGAGGGGRGGPAAAGIAKATSHPRASYPRAQANARSRPRAAAPAATGSEGNDVRLAGRPPCAEQQPRGRAGPSSTRTVRSLGEDADAEATGGSPSVCDSPMPMPQQPKIRSTIESPAAVAAMAVATAACTLVAGDAGVAAGGSGGGGGCSTAAAAAAAGNAGNADATVSVAALGFSGAALGPGISSPGSSPPLSPASRILGGLGEVLRRLSKLQADLCPALTTDAIACLPNLTDLTLDTLVAPEALAPLGRLRCLAVKKLANPEALERLSGLTALLVNSDSSCASEFLPTCTRLPELQTLTFKTSSTKVLQQPDALCWQGFSRLSSLDLRAPVECLKPGLSAVAELAALRSLSLDLYCASDEELMVAVVAPPNLESLFVSSDRSRSGGVIDVHPNPRLRALRIRLYWTALNLVLPEGVPEPSPLPEPLSEDLDMEPRSAVRRNPDRDLDSRLGGGPARADTTVVQRQLPAATGDDEITEAAAAAAGLQQPQPRRVTEGADRDLECAQADGMDVKMVTSGRQEPCRTAMAAADVCGRGLRRRRRRSDES</sequence>
<name>A0A8J4G5E9_9CHLO</name>
<feature type="region of interest" description="Disordered" evidence="2">
    <location>
        <begin position="153"/>
        <end position="262"/>
    </location>
</feature>
<evidence type="ECO:0000313" key="3">
    <source>
        <dbReference type="EMBL" id="GIM00383.1"/>
    </source>
</evidence>
<feature type="non-terminal residue" evidence="3">
    <location>
        <position position="1"/>
    </location>
</feature>
<feature type="compositionally biased region" description="Basic residues" evidence="2">
    <location>
        <begin position="1"/>
        <end position="11"/>
    </location>
</feature>
<feature type="compositionally biased region" description="Basic and acidic residues" evidence="2">
    <location>
        <begin position="588"/>
        <end position="604"/>
    </location>
</feature>
<reference evidence="3" key="1">
    <citation type="journal article" date="2021" name="Proc. Natl. Acad. Sci. U.S.A.">
        <title>Three genomes in the algal genus Volvox reveal the fate of a haploid sex-determining region after a transition to homothallism.</title>
        <authorList>
            <person name="Yamamoto K."/>
            <person name="Hamaji T."/>
            <person name="Kawai-Toyooka H."/>
            <person name="Matsuzaki R."/>
            <person name="Takahashi F."/>
            <person name="Nishimura Y."/>
            <person name="Kawachi M."/>
            <person name="Noguchi H."/>
            <person name="Minakuchi Y."/>
            <person name="Umen J.G."/>
            <person name="Toyoda A."/>
            <person name="Nozaki H."/>
        </authorList>
    </citation>
    <scope>NUCLEOTIDE SEQUENCE</scope>
    <source>
        <strain evidence="3">NIES-3785</strain>
    </source>
</reference>
<dbReference type="AlphaFoldDB" id="A0A8J4G5E9"/>
<gene>
    <name evidence="3" type="ORF">Vretimale_5163</name>
</gene>
<feature type="region of interest" description="Disordered" evidence="2">
    <location>
        <begin position="1"/>
        <end position="30"/>
    </location>
</feature>
<dbReference type="Proteomes" id="UP000722791">
    <property type="component" value="Unassembled WGS sequence"/>
</dbReference>
<dbReference type="InterPro" id="IPR032675">
    <property type="entry name" value="LRR_dom_sf"/>
</dbReference>
<accession>A0A8J4G5E9</accession>
<comment type="caution">
    <text evidence="3">The sequence shown here is derived from an EMBL/GenBank/DDBJ whole genome shotgun (WGS) entry which is preliminary data.</text>
</comment>
<feature type="compositionally biased region" description="Gly residues" evidence="2">
    <location>
        <begin position="153"/>
        <end position="166"/>
    </location>
</feature>
<evidence type="ECO:0000256" key="2">
    <source>
        <dbReference type="SAM" id="MobiDB-lite"/>
    </source>
</evidence>
<feature type="region of interest" description="Disordered" evidence="2">
    <location>
        <begin position="570"/>
        <end position="615"/>
    </location>
</feature>
<dbReference type="SUPFAM" id="SSF52058">
    <property type="entry name" value="L domain-like"/>
    <property type="match status" value="1"/>
</dbReference>
<evidence type="ECO:0008006" key="5">
    <source>
        <dbReference type="Google" id="ProtNLM"/>
    </source>
</evidence>
<organism evidence="3 4">
    <name type="scientific">Volvox reticuliferus</name>
    <dbReference type="NCBI Taxonomy" id="1737510"/>
    <lineage>
        <taxon>Eukaryota</taxon>
        <taxon>Viridiplantae</taxon>
        <taxon>Chlorophyta</taxon>
        <taxon>core chlorophytes</taxon>
        <taxon>Chlorophyceae</taxon>
        <taxon>CS clade</taxon>
        <taxon>Chlamydomonadales</taxon>
        <taxon>Volvocaceae</taxon>
        <taxon>Volvox</taxon>
    </lineage>
</organism>